<dbReference type="AlphaFoldDB" id="A0A9D7AKG8"/>
<dbReference type="Gene3D" id="2.60.40.3940">
    <property type="match status" value="1"/>
</dbReference>
<evidence type="ECO:0000259" key="2">
    <source>
        <dbReference type="SMART" id="SM00495"/>
    </source>
</evidence>
<keyword evidence="6" id="KW-1185">Reference proteome</keyword>
<dbReference type="Proteomes" id="UP000807542">
    <property type="component" value="Unassembled WGS sequence"/>
</dbReference>
<dbReference type="GO" id="GO:0005576">
    <property type="term" value="C:extracellular region"/>
    <property type="evidence" value="ECO:0007669"/>
    <property type="project" value="InterPro"/>
</dbReference>
<dbReference type="Proteomes" id="UP001296969">
    <property type="component" value="Unassembled WGS sequence"/>
</dbReference>
<evidence type="ECO:0000313" key="3">
    <source>
        <dbReference type="EMBL" id="MBK5074589.1"/>
    </source>
</evidence>
<evidence type="ECO:0000313" key="6">
    <source>
        <dbReference type="Proteomes" id="UP001296969"/>
    </source>
</evidence>
<keyword evidence="1" id="KW-0378">Hydrolase</keyword>
<dbReference type="EMBL" id="JADRCP010000005">
    <property type="protein sequence ID" value="MBK5177745.1"/>
    <property type="molecule type" value="Genomic_DNA"/>
</dbReference>
<dbReference type="GO" id="GO:0005975">
    <property type="term" value="P:carbohydrate metabolic process"/>
    <property type="evidence" value="ECO:0007669"/>
    <property type="project" value="InterPro"/>
</dbReference>
<proteinExistence type="predicted"/>
<comment type="caution">
    <text evidence="4">The sequence shown here is derived from an EMBL/GenBank/DDBJ whole genome shotgun (WGS) entry which is preliminary data.</text>
</comment>
<feature type="domain" description="Chitin-binding type-3" evidence="2">
    <location>
        <begin position="54"/>
        <end position="96"/>
    </location>
</feature>
<accession>A0A9D7AKG8</accession>
<dbReference type="RefSeq" id="WP_228399080.1">
    <property type="nucleotide sequence ID" value="NZ_JADRCP010000005.1"/>
</dbReference>
<dbReference type="InterPro" id="IPR054075">
    <property type="entry name" value="Gp53-like_C"/>
</dbReference>
<dbReference type="EMBL" id="JADRCQ010000005">
    <property type="protein sequence ID" value="MBK5074589.1"/>
    <property type="molecule type" value="Genomic_DNA"/>
</dbReference>
<dbReference type="InterPro" id="IPR003610">
    <property type="entry name" value="CBM5/12"/>
</dbReference>
<organism evidence="4 5">
    <name type="scientific">Limnobaculum xujianqingii</name>
    <dbReference type="NCBI Taxonomy" id="2738837"/>
    <lineage>
        <taxon>Bacteria</taxon>
        <taxon>Pseudomonadati</taxon>
        <taxon>Pseudomonadota</taxon>
        <taxon>Gammaproteobacteria</taxon>
        <taxon>Enterobacterales</taxon>
        <taxon>Budviciaceae</taxon>
        <taxon>Limnobaculum</taxon>
    </lineage>
</organism>
<name>A0A9D7AKG8_9GAMM</name>
<dbReference type="Pfam" id="PF21882">
    <property type="entry name" value="Gp53-like_C"/>
    <property type="match status" value="1"/>
</dbReference>
<sequence>MSAAKVDEVLPFPNVERGMGIYFDINGGYPEMKSFNGLHKDLSEAQRYFMQRGISEWSLSEDYPKGAYVQHIGKAWRAQAANAGKEPSVDEVWDECALAEKEIEELVKRKGHFYSQVNKQDASQFTFNDFGRRVWVDNNSPTTFTLPEISNINGSGQTITIWNVKSSAITISVGNSSDNISIPMSTVKSFKLMPTESVTMIVEQNNSWHATGDGMLKYSLLFRSSVTENGWGYQPSGLIEQWGACNVSGNGSVDGGYLNNFSIPFPNKCINIQLTHSGFSPGSVGVFSALVLNNNSQFRAYSSVGNVYPAGTAYYRAIGY</sequence>
<evidence type="ECO:0000313" key="5">
    <source>
        <dbReference type="Proteomes" id="UP000807542"/>
    </source>
</evidence>
<dbReference type="Gene3D" id="2.10.10.20">
    <property type="entry name" value="Carbohydrate-binding module superfamily 5/12"/>
    <property type="match status" value="1"/>
</dbReference>
<dbReference type="GO" id="GO:0004553">
    <property type="term" value="F:hydrolase activity, hydrolyzing O-glycosyl compounds"/>
    <property type="evidence" value="ECO:0007669"/>
    <property type="project" value="InterPro"/>
</dbReference>
<gene>
    <name evidence="4" type="ORF">I2492_15595</name>
    <name evidence="3" type="ORF">I2493_16405</name>
</gene>
<evidence type="ECO:0000313" key="4">
    <source>
        <dbReference type="EMBL" id="MBK5177745.1"/>
    </source>
</evidence>
<evidence type="ECO:0000256" key="1">
    <source>
        <dbReference type="ARBA" id="ARBA00022801"/>
    </source>
</evidence>
<dbReference type="GO" id="GO:0030246">
    <property type="term" value="F:carbohydrate binding"/>
    <property type="evidence" value="ECO:0007669"/>
    <property type="project" value="InterPro"/>
</dbReference>
<dbReference type="SUPFAM" id="SSF51055">
    <property type="entry name" value="Carbohydrate binding domain"/>
    <property type="match status" value="1"/>
</dbReference>
<protein>
    <recommendedName>
        <fullName evidence="2">Chitin-binding type-3 domain-containing protein</fullName>
    </recommendedName>
</protein>
<dbReference type="InterPro" id="IPR036573">
    <property type="entry name" value="CBM_sf_5/12"/>
</dbReference>
<reference evidence="4 6" key="1">
    <citation type="submission" date="2020-11" db="EMBL/GenBank/DDBJ databases">
        <title>Insectihabitans protaetiae gen. nov. sp. nov. and Insectihabitans allomyrinae sp. nov., isolated from larvae of Protaetia brevitarsis seulensis and Allomyrina dichotoma, respectively.</title>
        <authorList>
            <person name="Lee S.D."/>
            <person name="Byeon Y.-S."/>
            <person name="Kim S.-M."/>
            <person name="Yang H.L."/>
            <person name="Kim I.S."/>
        </authorList>
    </citation>
    <scope>NUCLEOTIDE SEQUENCE</scope>
    <source>
        <strain evidence="4">CWB-B4</strain>
        <strain evidence="3 6">CWB-B43</strain>
    </source>
</reference>
<dbReference type="SMART" id="SM00495">
    <property type="entry name" value="ChtBD3"/>
    <property type="match status" value="1"/>
</dbReference>